<evidence type="ECO:0000256" key="1">
    <source>
        <dbReference type="SAM" id="SignalP"/>
    </source>
</evidence>
<name>A0A7G8Q8Q9_9GAMM</name>
<dbReference type="Proteomes" id="UP000515873">
    <property type="component" value="Chromosome"/>
</dbReference>
<feature type="domain" description="Peptidase M61 catalytic" evidence="2">
    <location>
        <begin position="316"/>
        <end position="372"/>
    </location>
</feature>
<dbReference type="InterPro" id="IPR007963">
    <property type="entry name" value="Peptidase_M61_catalytic"/>
</dbReference>
<dbReference type="InterPro" id="IPR036034">
    <property type="entry name" value="PDZ_sf"/>
</dbReference>
<dbReference type="EMBL" id="CP060412">
    <property type="protein sequence ID" value="QNK03167.1"/>
    <property type="molecule type" value="Genomic_DNA"/>
</dbReference>
<keyword evidence="1" id="KW-0732">Signal</keyword>
<sequence length="570" mass="61731">MKRLSVMIGAALACACSGLAAPAMAAEAPPALNVVLKPHVPAGTAGYIDVTMSFQTPSLQAGAPLVRLPLQLVGIPTARYDGDALTARDDQGPLALEISEEKPQPEGVYRRWSVKRPTKGDVVVSFRAPPRVVTASTNNGPLFDLRAENGGFEGAGVGFLATPAAEGPYSVDLKWDMSDMPAGSRGVWSLGEGEVKAVVPSQVLSFSYYAAGPLKSQSSATDSRLNVYWLSEPPFDAKAFSTWVSKFYNYTSTFFGDTKSSYRVFMRQNPYAGTGGTALAHSFMFGYYPPAKPTVEDLRDLVAHEMAHTWPMLEGSHGETAWYSEGTAEYYSLLMAYRAGLLTLDEYLASINQRADGYYASPSRNMTTADAAKLFWKDPVMQKDPYGRGFLYLVQTNAAILAKSGGKRSLDDVVLEIYRRTEKQEPHGVAEWLQLVGKEIGPAEAQAAFDTMKSGKTLVIPDNAFAPCFKVVSEQRHAFELGYVRSNSGSDAVVTDLKPDSAAARAGVKNGDKILKAPDASKAWKSEKTEVTGVFERDGKSYTVTYLPRGGAVEAYHWERAKGAAPTCKF</sequence>
<dbReference type="PROSITE" id="PS51257">
    <property type="entry name" value="PROKAR_LIPOPROTEIN"/>
    <property type="match status" value="1"/>
</dbReference>
<dbReference type="RefSeq" id="WP_187058629.1">
    <property type="nucleotide sequence ID" value="NZ_CP060412.1"/>
</dbReference>
<keyword evidence="4" id="KW-1185">Reference proteome</keyword>
<evidence type="ECO:0000259" key="2">
    <source>
        <dbReference type="Pfam" id="PF05299"/>
    </source>
</evidence>
<dbReference type="Gene3D" id="1.10.390.10">
    <property type="entry name" value="Neutral Protease Domain 2"/>
    <property type="match status" value="1"/>
</dbReference>
<accession>A0A7G8Q8Q9</accession>
<reference evidence="3 4" key="1">
    <citation type="submission" date="2020-08" db="EMBL/GenBank/DDBJ databases">
        <title>Dyella sp. G9 isolated from forest soil.</title>
        <authorList>
            <person name="Fu J."/>
            <person name="Qiu L."/>
        </authorList>
    </citation>
    <scope>NUCLEOTIDE SEQUENCE [LARGE SCALE GENOMIC DNA]</scope>
    <source>
        <strain evidence="3 4">G9</strain>
    </source>
</reference>
<evidence type="ECO:0000313" key="3">
    <source>
        <dbReference type="EMBL" id="QNK03167.1"/>
    </source>
</evidence>
<feature type="signal peptide" evidence="1">
    <location>
        <begin position="1"/>
        <end position="25"/>
    </location>
</feature>
<organism evidence="3 4">
    <name type="scientific">Dyella telluris</name>
    <dbReference type="NCBI Taxonomy" id="2763498"/>
    <lineage>
        <taxon>Bacteria</taxon>
        <taxon>Pseudomonadati</taxon>
        <taxon>Pseudomonadota</taxon>
        <taxon>Gammaproteobacteria</taxon>
        <taxon>Lysobacterales</taxon>
        <taxon>Rhodanobacteraceae</taxon>
        <taxon>Dyella</taxon>
    </lineage>
</organism>
<feature type="chain" id="PRO_5028914346" description="Peptidase M61 catalytic domain-containing protein" evidence="1">
    <location>
        <begin position="26"/>
        <end position="570"/>
    </location>
</feature>
<dbReference type="SUPFAM" id="SSF50156">
    <property type="entry name" value="PDZ domain-like"/>
    <property type="match status" value="1"/>
</dbReference>
<dbReference type="KEGG" id="dtl:H8F01_08685"/>
<dbReference type="AlphaFoldDB" id="A0A7G8Q8Q9"/>
<dbReference type="Pfam" id="PF05299">
    <property type="entry name" value="Peptidase_M61"/>
    <property type="match status" value="1"/>
</dbReference>
<evidence type="ECO:0000313" key="4">
    <source>
        <dbReference type="Proteomes" id="UP000515873"/>
    </source>
</evidence>
<dbReference type="InterPro" id="IPR027268">
    <property type="entry name" value="Peptidase_M4/M1_CTD_sf"/>
</dbReference>
<proteinExistence type="predicted"/>
<protein>
    <recommendedName>
        <fullName evidence="2">Peptidase M61 catalytic domain-containing protein</fullName>
    </recommendedName>
</protein>
<gene>
    <name evidence="3" type="ORF">H8F01_08685</name>
</gene>